<dbReference type="EMBL" id="JAUSRR010000003">
    <property type="protein sequence ID" value="MDP9923102.1"/>
    <property type="molecule type" value="Genomic_DNA"/>
</dbReference>
<accession>A0AAW8DVC7</accession>
<dbReference type="RefSeq" id="WP_307636643.1">
    <property type="nucleotide sequence ID" value="NZ_JAUSRR010000003.1"/>
</dbReference>
<feature type="compositionally biased region" description="Acidic residues" evidence="1">
    <location>
        <begin position="89"/>
        <end position="101"/>
    </location>
</feature>
<gene>
    <name evidence="2" type="ORF">J2W25_002123</name>
</gene>
<evidence type="ECO:0000256" key="1">
    <source>
        <dbReference type="SAM" id="MobiDB-lite"/>
    </source>
</evidence>
<dbReference type="Proteomes" id="UP001244295">
    <property type="component" value="Unassembled WGS sequence"/>
</dbReference>
<proteinExistence type="predicted"/>
<sequence>MDELLKKYRSHIGVYEAADHTPFDGAGFDRTAQLRAAALAVNTSKNRIVQELIAATGCSWTLASNAVDAGDWNSFHDLLNAVRRLMQQDETEESDADEDSSPTESERPNG</sequence>
<comment type="caution">
    <text evidence="2">The sequence shown here is derived from an EMBL/GenBank/DDBJ whole genome shotgun (WGS) entry which is preliminary data.</text>
</comment>
<organism evidence="2 3">
    <name type="scientific">Variovorax boronicumulans</name>
    <dbReference type="NCBI Taxonomy" id="436515"/>
    <lineage>
        <taxon>Bacteria</taxon>
        <taxon>Pseudomonadati</taxon>
        <taxon>Pseudomonadota</taxon>
        <taxon>Betaproteobacteria</taxon>
        <taxon>Burkholderiales</taxon>
        <taxon>Comamonadaceae</taxon>
        <taxon>Variovorax</taxon>
    </lineage>
</organism>
<protein>
    <submittedName>
        <fullName evidence="2">Uncharacterized protein</fullName>
    </submittedName>
</protein>
<evidence type="ECO:0000313" key="2">
    <source>
        <dbReference type="EMBL" id="MDP9923102.1"/>
    </source>
</evidence>
<name>A0AAW8DVC7_9BURK</name>
<reference evidence="2" key="1">
    <citation type="submission" date="2023-07" db="EMBL/GenBank/DDBJ databases">
        <title>Sorghum-associated microbial communities from plants grown in Nebraska, USA.</title>
        <authorList>
            <person name="Schachtman D."/>
        </authorList>
    </citation>
    <scope>NUCLEOTIDE SEQUENCE</scope>
    <source>
        <strain evidence="2">DS2795</strain>
    </source>
</reference>
<dbReference type="AlphaFoldDB" id="A0AAW8DVC7"/>
<feature type="region of interest" description="Disordered" evidence="1">
    <location>
        <begin position="85"/>
        <end position="110"/>
    </location>
</feature>
<evidence type="ECO:0000313" key="3">
    <source>
        <dbReference type="Proteomes" id="UP001244295"/>
    </source>
</evidence>